<protein>
    <submittedName>
        <fullName evidence="11">Chloramphenicol resistance permease RarD</fullName>
    </submittedName>
</protein>
<feature type="transmembrane region" description="Helical" evidence="9">
    <location>
        <begin position="264"/>
        <end position="281"/>
    </location>
</feature>
<dbReference type="NCBIfam" id="TIGR00688">
    <property type="entry name" value="rarD"/>
    <property type="match status" value="1"/>
</dbReference>
<feature type="domain" description="EamA" evidence="10">
    <location>
        <begin position="173"/>
        <end position="303"/>
    </location>
</feature>
<feature type="transmembrane region" description="Helical" evidence="9">
    <location>
        <begin position="57"/>
        <end position="77"/>
    </location>
</feature>
<evidence type="ECO:0000259" key="10">
    <source>
        <dbReference type="Pfam" id="PF00892"/>
    </source>
</evidence>
<keyword evidence="6 9" id="KW-1133">Transmembrane helix</keyword>
<comment type="similarity">
    <text evidence="2">Belongs to the EamA transporter family.</text>
</comment>
<evidence type="ECO:0000256" key="7">
    <source>
        <dbReference type="ARBA" id="ARBA00023136"/>
    </source>
</evidence>
<dbReference type="InterPro" id="IPR050638">
    <property type="entry name" value="AA-Vitamin_Transporters"/>
</dbReference>
<dbReference type="Proteomes" id="UP001156691">
    <property type="component" value="Unassembled WGS sequence"/>
</dbReference>
<feature type="transmembrane region" description="Helical" evidence="9">
    <location>
        <begin position="125"/>
        <end position="142"/>
    </location>
</feature>
<keyword evidence="3" id="KW-0813">Transport</keyword>
<sequence>MSLPETAPEVAVATQGDGSPNPKRTSVNDGIWAALGAYGLWGFLPILFRLLEGVPSMLIVAERTVWSLVLLGIILYFSRRLNEVRAVFADGKKLRRLALCAVVLAGNWLLYVWAVETEQVLEASFGYFINPLVNVAIGMALLGERQNRLQMVAILIACVAIAVQAAGIGSVPFVALGLAFSFGFYGFLRKTASVGSGTGLFVETLILAPIGLLYIFYSIATEGPGPHADPGMLFLLVMTGPATAVPLMLFAYGIQRLRLTTIGMLQYLAPTLQFLVAIFLFGEPINATRLFSFALIWLSIAVFTADGLRQRRSLRTPA</sequence>
<comment type="caution">
    <text evidence="11">The sequence shown here is derived from an EMBL/GenBank/DDBJ whole genome shotgun (WGS) entry which is preliminary data.</text>
</comment>
<dbReference type="InterPro" id="IPR004626">
    <property type="entry name" value="RarD"/>
</dbReference>
<keyword evidence="4" id="KW-1003">Cell membrane</keyword>
<feature type="transmembrane region" description="Helical" evidence="9">
    <location>
        <begin position="31"/>
        <end position="51"/>
    </location>
</feature>
<feature type="transmembrane region" description="Helical" evidence="9">
    <location>
        <begin position="171"/>
        <end position="188"/>
    </location>
</feature>
<evidence type="ECO:0000256" key="3">
    <source>
        <dbReference type="ARBA" id="ARBA00022448"/>
    </source>
</evidence>
<keyword evidence="7 9" id="KW-0472">Membrane</keyword>
<comment type="subcellular location">
    <subcellularLocation>
        <location evidence="1">Cell membrane</location>
        <topology evidence="1">Multi-pass membrane protein</topology>
    </subcellularLocation>
</comment>
<evidence type="ECO:0000313" key="12">
    <source>
        <dbReference type="Proteomes" id="UP001156691"/>
    </source>
</evidence>
<accession>A0ABQ5W0J5</accession>
<evidence type="ECO:0000256" key="1">
    <source>
        <dbReference type="ARBA" id="ARBA00004651"/>
    </source>
</evidence>
<dbReference type="RefSeq" id="WP_284338952.1">
    <property type="nucleotide sequence ID" value="NZ_BSNS01000004.1"/>
</dbReference>
<organism evidence="11 12">
    <name type="scientific">Devosia nitrariae</name>
    <dbReference type="NCBI Taxonomy" id="2071872"/>
    <lineage>
        <taxon>Bacteria</taxon>
        <taxon>Pseudomonadati</taxon>
        <taxon>Pseudomonadota</taxon>
        <taxon>Alphaproteobacteria</taxon>
        <taxon>Hyphomicrobiales</taxon>
        <taxon>Devosiaceae</taxon>
        <taxon>Devosia</taxon>
    </lineage>
</organism>
<dbReference type="PANTHER" id="PTHR32322:SF2">
    <property type="entry name" value="EAMA DOMAIN-CONTAINING PROTEIN"/>
    <property type="match status" value="1"/>
</dbReference>
<feature type="transmembrane region" description="Helical" evidence="9">
    <location>
        <begin position="97"/>
        <end position="113"/>
    </location>
</feature>
<dbReference type="InterPro" id="IPR000620">
    <property type="entry name" value="EamA_dom"/>
</dbReference>
<reference evidence="12" key="1">
    <citation type="journal article" date="2019" name="Int. J. Syst. Evol. Microbiol.">
        <title>The Global Catalogue of Microorganisms (GCM) 10K type strain sequencing project: providing services to taxonomists for standard genome sequencing and annotation.</title>
        <authorList>
            <consortium name="The Broad Institute Genomics Platform"/>
            <consortium name="The Broad Institute Genome Sequencing Center for Infectious Disease"/>
            <person name="Wu L."/>
            <person name="Ma J."/>
        </authorList>
    </citation>
    <scope>NUCLEOTIDE SEQUENCE [LARGE SCALE GENOMIC DNA]</scope>
    <source>
        <strain evidence="12">NBRC 112416</strain>
    </source>
</reference>
<keyword evidence="12" id="KW-1185">Reference proteome</keyword>
<dbReference type="PANTHER" id="PTHR32322">
    <property type="entry name" value="INNER MEMBRANE TRANSPORTER"/>
    <property type="match status" value="1"/>
</dbReference>
<evidence type="ECO:0000256" key="6">
    <source>
        <dbReference type="ARBA" id="ARBA00022989"/>
    </source>
</evidence>
<dbReference type="InterPro" id="IPR037185">
    <property type="entry name" value="EmrE-like"/>
</dbReference>
<name>A0ABQ5W0J5_9HYPH</name>
<evidence type="ECO:0000256" key="8">
    <source>
        <dbReference type="SAM" id="MobiDB-lite"/>
    </source>
</evidence>
<feature type="transmembrane region" description="Helical" evidence="9">
    <location>
        <begin position="149"/>
        <end position="165"/>
    </location>
</feature>
<feature type="transmembrane region" description="Helical" evidence="9">
    <location>
        <begin position="200"/>
        <end position="220"/>
    </location>
</feature>
<feature type="transmembrane region" description="Helical" evidence="9">
    <location>
        <begin position="232"/>
        <end position="252"/>
    </location>
</feature>
<evidence type="ECO:0000256" key="2">
    <source>
        <dbReference type="ARBA" id="ARBA00007362"/>
    </source>
</evidence>
<evidence type="ECO:0000256" key="9">
    <source>
        <dbReference type="SAM" id="Phobius"/>
    </source>
</evidence>
<feature type="region of interest" description="Disordered" evidence="8">
    <location>
        <begin position="1"/>
        <end position="23"/>
    </location>
</feature>
<gene>
    <name evidence="11" type="ORF">GCM10010862_07610</name>
</gene>
<proteinExistence type="inferred from homology"/>
<dbReference type="Pfam" id="PF00892">
    <property type="entry name" value="EamA"/>
    <property type="match status" value="2"/>
</dbReference>
<evidence type="ECO:0000313" key="11">
    <source>
        <dbReference type="EMBL" id="GLQ53502.1"/>
    </source>
</evidence>
<dbReference type="SUPFAM" id="SSF103481">
    <property type="entry name" value="Multidrug resistance efflux transporter EmrE"/>
    <property type="match status" value="2"/>
</dbReference>
<feature type="transmembrane region" description="Helical" evidence="9">
    <location>
        <begin position="287"/>
        <end position="305"/>
    </location>
</feature>
<evidence type="ECO:0000256" key="5">
    <source>
        <dbReference type="ARBA" id="ARBA00022692"/>
    </source>
</evidence>
<keyword evidence="5 9" id="KW-0812">Transmembrane</keyword>
<dbReference type="EMBL" id="BSNS01000004">
    <property type="protein sequence ID" value="GLQ53502.1"/>
    <property type="molecule type" value="Genomic_DNA"/>
</dbReference>
<feature type="domain" description="EamA" evidence="10">
    <location>
        <begin position="30"/>
        <end position="163"/>
    </location>
</feature>
<evidence type="ECO:0000256" key="4">
    <source>
        <dbReference type="ARBA" id="ARBA00022475"/>
    </source>
</evidence>